<accession>A0A2A6E9E3</accession>
<dbReference type="InterPro" id="IPR008964">
    <property type="entry name" value="Invasin/intimin_cell_adhesion"/>
</dbReference>
<dbReference type="InterPro" id="IPR043504">
    <property type="entry name" value="Peptidase_S1_PA_chymotrypsin"/>
</dbReference>
<reference evidence="6 7" key="1">
    <citation type="submission" date="2017-09" db="EMBL/GenBank/DDBJ databases">
        <title>Phase variable restriction modification systems are present in the genome sequences of periodontal pathogens Prevotella intermedia, Tannerella forsythia and Porphyromonas gingivalis.</title>
        <authorList>
            <person name="Haigh R.D."/>
            <person name="Crawford L."/>
            <person name="Ralph J."/>
            <person name="Wanford J."/>
            <person name="Vartoukian S.R."/>
            <person name="Hijazib K."/>
            <person name="Wade W."/>
            <person name="Oggioni M.R."/>
        </authorList>
    </citation>
    <scope>NUCLEOTIDE SEQUENCE [LARGE SCALE GENOMIC DNA]</scope>
    <source>
        <strain evidence="6 7">WW11663</strain>
    </source>
</reference>
<dbReference type="FunFam" id="2.40.10.10:FF:000073">
    <property type="entry name" value="Trypsin alpha"/>
    <property type="match status" value="1"/>
</dbReference>
<dbReference type="PROSITE" id="PS50240">
    <property type="entry name" value="TRYPSIN_DOM"/>
    <property type="match status" value="1"/>
</dbReference>
<dbReference type="CDD" id="cd00190">
    <property type="entry name" value="Tryp_SPc"/>
    <property type="match status" value="1"/>
</dbReference>
<keyword evidence="4" id="KW-1015">Disulfide bond</keyword>
<dbReference type="AlphaFoldDB" id="A0A2A6E9E3"/>
<keyword evidence="1" id="KW-0645">Protease</keyword>
<evidence type="ECO:0000256" key="2">
    <source>
        <dbReference type="ARBA" id="ARBA00022801"/>
    </source>
</evidence>
<organism evidence="6 7">
    <name type="scientific">Tannerella forsythia</name>
    <name type="common">Bacteroides forsythus</name>
    <dbReference type="NCBI Taxonomy" id="28112"/>
    <lineage>
        <taxon>Bacteria</taxon>
        <taxon>Pseudomonadati</taxon>
        <taxon>Bacteroidota</taxon>
        <taxon>Bacteroidia</taxon>
        <taxon>Bacteroidales</taxon>
        <taxon>Tannerellaceae</taxon>
        <taxon>Tannerella</taxon>
    </lineage>
</organism>
<gene>
    <name evidence="6" type="ORF">CLI86_05095</name>
</gene>
<protein>
    <recommendedName>
        <fullName evidence="5">Peptidase S1 domain-containing protein</fullName>
    </recommendedName>
</protein>
<keyword evidence="3" id="KW-0720">Serine protease</keyword>
<evidence type="ECO:0000256" key="3">
    <source>
        <dbReference type="ARBA" id="ARBA00022825"/>
    </source>
</evidence>
<dbReference type="GO" id="GO:0006508">
    <property type="term" value="P:proteolysis"/>
    <property type="evidence" value="ECO:0007669"/>
    <property type="project" value="UniProtKB-KW"/>
</dbReference>
<dbReference type="Gene3D" id="2.40.10.10">
    <property type="entry name" value="Trypsin-like serine proteases"/>
    <property type="match status" value="1"/>
</dbReference>
<dbReference type="InterPro" id="IPR001314">
    <property type="entry name" value="Peptidase_S1A"/>
</dbReference>
<dbReference type="SUPFAM" id="SSF50494">
    <property type="entry name" value="Trypsin-like serine proteases"/>
    <property type="match status" value="1"/>
</dbReference>
<dbReference type="PANTHER" id="PTHR24252:SF7">
    <property type="entry name" value="HYALIN"/>
    <property type="match status" value="1"/>
</dbReference>
<dbReference type="Pfam" id="PF00089">
    <property type="entry name" value="Trypsin"/>
    <property type="match status" value="1"/>
</dbReference>
<evidence type="ECO:0000256" key="1">
    <source>
        <dbReference type="ARBA" id="ARBA00022670"/>
    </source>
</evidence>
<dbReference type="Gene3D" id="2.60.40.1080">
    <property type="match status" value="1"/>
</dbReference>
<dbReference type="PROSITE" id="PS00134">
    <property type="entry name" value="TRYPSIN_HIS"/>
    <property type="match status" value="1"/>
</dbReference>
<feature type="domain" description="Peptidase S1" evidence="5">
    <location>
        <begin position="25"/>
        <end position="257"/>
    </location>
</feature>
<dbReference type="PANTHER" id="PTHR24252">
    <property type="entry name" value="ACROSIN-RELATED"/>
    <property type="match status" value="1"/>
</dbReference>
<dbReference type="InterPro" id="IPR001254">
    <property type="entry name" value="Trypsin_dom"/>
</dbReference>
<dbReference type="InterPro" id="IPR009003">
    <property type="entry name" value="Peptidase_S1_PA"/>
</dbReference>
<keyword evidence="2" id="KW-0378">Hydrolase</keyword>
<dbReference type="GO" id="GO:0004252">
    <property type="term" value="F:serine-type endopeptidase activity"/>
    <property type="evidence" value="ECO:0007669"/>
    <property type="project" value="InterPro"/>
</dbReference>
<dbReference type="SMART" id="SM00020">
    <property type="entry name" value="Tryp_SPc"/>
    <property type="match status" value="1"/>
</dbReference>
<dbReference type="EMBL" id="NSLJ01000009">
    <property type="protein sequence ID" value="PDP44225.1"/>
    <property type="molecule type" value="Genomic_DNA"/>
</dbReference>
<dbReference type="SUPFAM" id="SSF49373">
    <property type="entry name" value="Invasin/intimin cell-adhesion fragments"/>
    <property type="match status" value="1"/>
</dbReference>
<dbReference type="NCBIfam" id="TIGR04183">
    <property type="entry name" value="Por_Secre_tail"/>
    <property type="match status" value="1"/>
</dbReference>
<dbReference type="InterPro" id="IPR026444">
    <property type="entry name" value="Secre_tail"/>
</dbReference>
<evidence type="ECO:0000313" key="6">
    <source>
        <dbReference type="EMBL" id="PDP44225.1"/>
    </source>
</evidence>
<evidence type="ECO:0000259" key="5">
    <source>
        <dbReference type="PROSITE" id="PS50240"/>
    </source>
</evidence>
<sequence>MKTRLLTFSFILYSFSQLSYGQQRIIGGTDIDISNVPWQVSLRNIASNRHFCGASIISKNWVVTAAHCVQGVQANNIRVHAGTTHQFVDNEGVFINCDRVIIHPYYDPNSFDNDIALLHLTSPLSFNSNIQPIRLNTDEAYNAVNTIARLTGWGTTQNSVNPVLNNHLQYVDLPVISREYAISVNSEYIRLTSNMLPFFMEGSAAAQGDSGGPAAINIGSEYFLTGVCSWGIFPKDQNPTVYTKVSNYIDWIYSNILSLSGPLSVCDQATYTVENLPAGATVQWRSNDTSIATIDLNGVLKRIRGGIVSVSASVHINDQSINVPSKTVRVYPNINMSKIVGIQKGGSNCLMYTRKLSFCVNYGGSFDLASFGITEVEWEIYYQNPILYTSYNDNSSPYCGDQTGNVEKAKLTITFGSAVPPTMLTLRARAKSICGNWTDWSAGYNYFIYDCGYSGYISFTLSPNPATDEVTLQLMETDEVSGLSVLSTERSPYEIQLWSGMTMLRSFRTNEPTFQIPMAGLPAGLYFVRVVKDGQTYTQKLIKK</sequence>
<dbReference type="InterPro" id="IPR018114">
    <property type="entry name" value="TRYPSIN_HIS"/>
</dbReference>
<evidence type="ECO:0000313" key="7">
    <source>
        <dbReference type="Proteomes" id="UP000219259"/>
    </source>
</evidence>
<evidence type="ECO:0000256" key="4">
    <source>
        <dbReference type="ARBA" id="ARBA00023157"/>
    </source>
</evidence>
<dbReference type="PRINTS" id="PR00722">
    <property type="entry name" value="CHYMOTRYPSIN"/>
</dbReference>
<proteinExistence type="predicted"/>
<name>A0A2A6E9E3_TANFO</name>
<dbReference type="Proteomes" id="UP000219259">
    <property type="component" value="Unassembled WGS sequence"/>
</dbReference>
<comment type="caution">
    <text evidence="6">The sequence shown here is derived from an EMBL/GenBank/DDBJ whole genome shotgun (WGS) entry which is preliminary data.</text>
</comment>